<dbReference type="EMBL" id="SGIS01000018">
    <property type="protein sequence ID" value="RZF64029.1"/>
    <property type="molecule type" value="Genomic_DNA"/>
</dbReference>
<feature type="transmembrane region" description="Helical" evidence="6">
    <location>
        <begin position="264"/>
        <end position="285"/>
    </location>
</feature>
<name>A0A4Q6Y3S6_9SPHN</name>
<dbReference type="Proteomes" id="UP000292085">
    <property type="component" value="Unassembled WGS sequence"/>
</dbReference>
<keyword evidence="3 6" id="KW-0812">Transmembrane</keyword>
<feature type="transmembrane region" description="Helical" evidence="6">
    <location>
        <begin position="323"/>
        <end position="344"/>
    </location>
</feature>
<dbReference type="InterPro" id="IPR011701">
    <property type="entry name" value="MFS"/>
</dbReference>
<organism evidence="8 9">
    <name type="scientific">Sphingomonas populi</name>
    <dbReference type="NCBI Taxonomy" id="2484750"/>
    <lineage>
        <taxon>Bacteria</taxon>
        <taxon>Pseudomonadati</taxon>
        <taxon>Pseudomonadota</taxon>
        <taxon>Alphaproteobacteria</taxon>
        <taxon>Sphingomonadales</taxon>
        <taxon>Sphingomonadaceae</taxon>
        <taxon>Sphingomonas</taxon>
    </lineage>
</organism>
<keyword evidence="4 6" id="KW-1133">Transmembrane helix</keyword>
<feature type="domain" description="Major facilitator superfamily (MFS) profile" evidence="7">
    <location>
        <begin position="16"/>
        <end position="416"/>
    </location>
</feature>
<dbReference type="GO" id="GO:0022857">
    <property type="term" value="F:transmembrane transporter activity"/>
    <property type="evidence" value="ECO:0007669"/>
    <property type="project" value="InterPro"/>
</dbReference>
<feature type="transmembrane region" description="Helical" evidence="6">
    <location>
        <begin position="171"/>
        <end position="191"/>
    </location>
</feature>
<reference evidence="8 9" key="1">
    <citation type="submission" date="2019-02" db="EMBL/GenBank/DDBJ databases">
        <authorList>
            <person name="Li Y."/>
        </authorList>
    </citation>
    <scope>NUCLEOTIDE SEQUENCE [LARGE SCALE GENOMIC DNA]</scope>
    <source>
        <strain evidence="8 9">3-7</strain>
    </source>
</reference>
<dbReference type="InterPro" id="IPR020846">
    <property type="entry name" value="MFS_dom"/>
</dbReference>
<evidence type="ECO:0000256" key="1">
    <source>
        <dbReference type="ARBA" id="ARBA00004141"/>
    </source>
</evidence>
<dbReference type="PROSITE" id="PS50850">
    <property type="entry name" value="MFS"/>
    <property type="match status" value="1"/>
</dbReference>
<feature type="transmembrane region" description="Helical" evidence="6">
    <location>
        <begin position="393"/>
        <end position="415"/>
    </location>
</feature>
<evidence type="ECO:0000313" key="9">
    <source>
        <dbReference type="Proteomes" id="UP000292085"/>
    </source>
</evidence>
<comment type="subcellular location">
    <subcellularLocation>
        <location evidence="1">Membrane</location>
        <topology evidence="1">Multi-pass membrane protein</topology>
    </subcellularLocation>
</comment>
<dbReference type="Gene3D" id="1.20.1250.20">
    <property type="entry name" value="MFS general substrate transporter like domains"/>
    <property type="match status" value="1"/>
</dbReference>
<evidence type="ECO:0000259" key="7">
    <source>
        <dbReference type="PROSITE" id="PS50850"/>
    </source>
</evidence>
<comment type="caution">
    <text evidence="8">The sequence shown here is derived from an EMBL/GenBank/DDBJ whole genome shotgun (WGS) entry which is preliminary data.</text>
</comment>
<dbReference type="InterPro" id="IPR044770">
    <property type="entry name" value="MFS_spinster-like"/>
</dbReference>
<evidence type="ECO:0000256" key="3">
    <source>
        <dbReference type="ARBA" id="ARBA00022692"/>
    </source>
</evidence>
<sequence length="435" mass="44847">MTSQDPAGRGTRARATLMALFLANTLSWGDRALLGVVVDPIKHDLLLSDTQMSLLNGAIFIAFNLVAGVAISHWVDRGNRKFILLIGVAIWSIATAFIGAASGFASLATALVLVGVGEATVFPVALSMIGDLRAPAERPRAVAMFQAGTFVGLVGGSILAGVLAAAHGWRWMFVMCGAGGLVLMMGMLFAVRDPARRTDGLSLDATADDDARGAIRRVLATPGFVPLSLGIGFLGTVGAVLGAWGPAFLQRSHHVPLAEVGAVIGPAVGISGIAGTVIGGVLATLLVRRRDSERAGLLVPLVATPLATPFLALFVFAPTLAGAMTATAMMTFLISLGVAPCFALGSDIVSHRVRALASTLMLFAFGLIGSAMAPFVVGFVSDALAPTYGIESLRYGLATMIVTPVAATLLLLLAYRRLADLAPCVRDPATAAVIH</sequence>
<evidence type="ECO:0000256" key="5">
    <source>
        <dbReference type="ARBA" id="ARBA00023136"/>
    </source>
</evidence>
<dbReference type="PANTHER" id="PTHR23505:SF79">
    <property type="entry name" value="PROTEIN SPINSTER"/>
    <property type="match status" value="1"/>
</dbReference>
<feature type="transmembrane region" description="Helical" evidence="6">
    <location>
        <begin position="224"/>
        <end position="244"/>
    </location>
</feature>
<dbReference type="SUPFAM" id="SSF103473">
    <property type="entry name" value="MFS general substrate transporter"/>
    <property type="match status" value="1"/>
</dbReference>
<dbReference type="OrthoDB" id="7442224at2"/>
<evidence type="ECO:0000256" key="2">
    <source>
        <dbReference type="ARBA" id="ARBA00022448"/>
    </source>
</evidence>
<accession>A0A4Q6Y3S6</accession>
<dbReference type="InterPro" id="IPR036259">
    <property type="entry name" value="MFS_trans_sf"/>
</dbReference>
<dbReference type="RefSeq" id="WP_130158030.1">
    <property type="nucleotide sequence ID" value="NZ_SGIS01000018.1"/>
</dbReference>
<proteinExistence type="predicted"/>
<feature type="transmembrane region" description="Helical" evidence="6">
    <location>
        <begin position="297"/>
        <end position="317"/>
    </location>
</feature>
<feature type="transmembrane region" description="Helical" evidence="6">
    <location>
        <begin position="141"/>
        <end position="165"/>
    </location>
</feature>
<feature type="transmembrane region" description="Helical" evidence="6">
    <location>
        <begin position="356"/>
        <end position="381"/>
    </location>
</feature>
<dbReference type="GO" id="GO:0016020">
    <property type="term" value="C:membrane"/>
    <property type="evidence" value="ECO:0007669"/>
    <property type="project" value="UniProtKB-SubCell"/>
</dbReference>
<evidence type="ECO:0000313" key="8">
    <source>
        <dbReference type="EMBL" id="RZF64029.1"/>
    </source>
</evidence>
<feature type="transmembrane region" description="Helical" evidence="6">
    <location>
        <begin position="53"/>
        <end position="75"/>
    </location>
</feature>
<dbReference type="AlphaFoldDB" id="A0A4Q6Y3S6"/>
<dbReference type="Pfam" id="PF07690">
    <property type="entry name" value="MFS_1"/>
    <property type="match status" value="1"/>
</dbReference>
<feature type="transmembrane region" description="Helical" evidence="6">
    <location>
        <begin position="82"/>
        <end position="101"/>
    </location>
</feature>
<dbReference type="CDD" id="cd17328">
    <property type="entry name" value="MFS_spinster_like"/>
    <property type="match status" value="1"/>
</dbReference>
<keyword evidence="5 6" id="KW-0472">Membrane</keyword>
<protein>
    <submittedName>
        <fullName evidence="8">MFS transporter</fullName>
    </submittedName>
</protein>
<keyword evidence="2" id="KW-0813">Transport</keyword>
<gene>
    <name evidence="8" type="ORF">EWE75_12710</name>
</gene>
<dbReference type="PANTHER" id="PTHR23505">
    <property type="entry name" value="SPINSTER"/>
    <property type="match status" value="1"/>
</dbReference>
<evidence type="ECO:0000256" key="6">
    <source>
        <dbReference type="SAM" id="Phobius"/>
    </source>
</evidence>
<keyword evidence="9" id="KW-1185">Reference proteome</keyword>
<feature type="transmembrane region" description="Helical" evidence="6">
    <location>
        <begin position="107"/>
        <end position="129"/>
    </location>
</feature>
<evidence type="ECO:0000256" key="4">
    <source>
        <dbReference type="ARBA" id="ARBA00022989"/>
    </source>
</evidence>